<dbReference type="PRINTS" id="PR00619">
    <property type="entry name" value="GATAZNFINGER"/>
</dbReference>
<comment type="subcellular location">
    <subcellularLocation>
        <location evidence="1">Nucleus</location>
    </subcellularLocation>
</comment>
<dbReference type="RefSeq" id="XP_064701522.1">
    <property type="nucleotide sequence ID" value="XM_064852248.1"/>
</dbReference>
<dbReference type="EMBL" id="JAVRRD010000033">
    <property type="protein sequence ID" value="KAK5045917.1"/>
    <property type="molecule type" value="Genomic_DNA"/>
</dbReference>
<dbReference type="GO" id="GO:0000122">
    <property type="term" value="P:negative regulation of transcription by RNA polymerase II"/>
    <property type="evidence" value="ECO:0007669"/>
    <property type="project" value="TreeGrafter"/>
</dbReference>
<evidence type="ECO:0000256" key="5">
    <source>
        <dbReference type="ARBA" id="ARBA00023015"/>
    </source>
</evidence>
<dbReference type="SMART" id="SM00401">
    <property type="entry name" value="ZnF_GATA"/>
    <property type="match status" value="1"/>
</dbReference>
<feature type="region of interest" description="Disordered" evidence="9">
    <location>
        <begin position="68"/>
        <end position="133"/>
    </location>
</feature>
<keyword evidence="7" id="KW-0539">Nucleus</keyword>
<evidence type="ECO:0000256" key="3">
    <source>
        <dbReference type="ARBA" id="ARBA00022771"/>
    </source>
</evidence>
<keyword evidence="3 8" id="KW-0863">Zinc-finger</keyword>
<evidence type="ECO:0000256" key="4">
    <source>
        <dbReference type="ARBA" id="ARBA00022833"/>
    </source>
</evidence>
<reference evidence="11 12" key="1">
    <citation type="submission" date="2023-08" db="EMBL/GenBank/DDBJ databases">
        <title>Black Yeasts Isolated from many extreme environments.</title>
        <authorList>
            <person name="Coleine C."/>
            <person name="Stajich J.E."/>
            <person name="Selbmann L."/>
        </authorList>
    </citation>
    <scope>NUCLEOTIDE SEQUENCE [LARGE SCALE GENOMIC DNA]</scope>
    <source>
        <strain evidence="11 12">CCFEE 5792</strain>
    </source>
</reference>
<keyword evidence="2" id="KW-0479">Metal-binding</keyword>
<feature type="region of interest" description="Disordered" evidence="9">
    <location>
        <begin position="240"/>
        <end position="263"/>
    </location>
</feature>
<dbReference type="GO" id="GO:0000981">
    <property type="term" value="F:DNA-binding transcription factor activity, RNA polymerase II-specific"/>
    <property type="evidence" value="ECO:0007669"/>
    <property type="project" value="TreeGrafter"/>
</dbReference>
<evidence type="ECO:0000313" key="12">
    <source>
        <dbReference type="Proteomes" id="UP001358417"/>
    </source>
</evidence>
<dbReference type="Pfam" id="PF25026">
    <property type="entry name" value="Asd-4"/>
    <property type="match status" value="1"/>
</dbReference>
<organism evidence="11 12">
    <name type="scientific">Exophiala bonariae</name>
    <dbReference type="NCBI Taxonomy" id="1690606"/>
    <lineage>
        <taxon>Eukaryota</taxon>
        <taxon>Fungi</taxon>
        <taxon>Dikarya</taxon>
        <taxon>Ascomycota</taxon>
        <taxon>Pezizomycotina</taxon>
        <taxon>Eurotiomycetes</taxon>
        <taxon>Chaetothyriomycetidae</taxon>
        <taxon>Chaetothyriales</taxon>
        <taxon>Herpotrichiellaceae</taxon>
        <taxon>Exophiala</taxon>
    </lineage>
</organism>
<dbReference type="PANTHER" id="PTHR10071">
    <property type="entry name" value="TRANSCRIPTION FACTOR GATA FAMILY MEMBER"/>
    <property type="match status" value="1"/>
</dbReference>
<dbReference type="CDD" id="cd00202">
    <property type="entry name" value="ZnF_GATA"/>
    <property type="match status" value="1"/>
</dbReference>
<dbReference type="AlphaFoldDB" id="A0AAV9MZ42"/>
<dbReference type="InterPro" id="IPR039355">
    <property type="entry name" value="Transcription_factor_GATA"/>
</dbReference>
<evidence type="ECO:0000256" key="1">
    <source>
        <dbReference type="ARBA" id="ARBA00004123"/>
    </source>
</evidence>
<dbReference type="InterPro" id="IPR056998">
    <property type="entry name" value="Asd-4/GZF3_helical"/>
</dbReference>
<evidence type="ECO:0000313" key="11">
    <source>
        <dbReference type="EMBL" id="KAK5045917.1"/>
    </source>
</evidence>
<dbReference type="Proteomes" id="UP001358417">
    <property type="component" value="Unassembled WGS sequence"/>
</dbReference>
<evidence type="ECO:0000256" key="8">
    <source>
        <dbReference type="PROSITE-ProRule" id="PRU00094"/>
    </source>
</evidence>
<dbReference type="GeneID" id="89976866"/>
<protein>
    <recommendedName>
        <fullName evidence="10">GATA-type domain-containing protein</fullName>
    </recommendedName>
</protein>
<keyword evidence="6" id="KW-0804">Transcription</keyword>
<dbReference type="GO" id="GO:0000978">
    <property type="term" value="F:RNA polymerase II cis-regulatory region sequence-specific DNA binding"/>
    <property type="evidence" value="ECO:0007669"/>
    <property type="project" value="TreeGrafter"/>
</dbReference>
<keyword evidence="12" id="KW-1185">Reference proteome</keyword>
<name>A0AAV9MZ42_9EURO</name>
<gene>
    <name evidence="11" type="ORF">LTR84_008703</name>
</gene>
<dbReference type="GO" id="GO:0045944">
    <property type="term" value="P:positive regulation of transcription by RNA polymerase II"/>
    <property type="evidence" value="ECO:0007669"/>
    <property type="project" value="TreeGrafter"/>
</dbReference>
<keyword evidence="5" id="KW-0805">Transcription regulation</keyword>
<dbReference type="PROSITE" id="PS50114">
    <property type="entry name" value="GATA_ZN_FINGER_2"/>
    <property type="match status" value="1"/>
</dbReference>
<dbReference type="FunFam" id="3.30.50.10:FF:000007">
    <property type="entry name" value="Nitrogen regulatory AreA, N-terminal"/>
    <property type="match status" value="1"/>
</dbReference>
<comment type="caution">
    <text evidence="11">The sequence shown here is derived from an EMBL/GenBank/DDBJ whole genome shotgun (WGS) entry which is preliminary data.</text>
</comment>
<sequence length="263" mass="29391">MAASLPGADHNLPFSQPVCQNCQTSTTPLWRRDEAGSVLCNACGLFLKLHGRPRPISLKTDVIKSRNRVKTANQGPKKKFDQNGLPASQSEMVSPPNGINPHRRVSQMATSVTSDRSHSPISRTGTPGALHDPNIAPQHLFDGATMNDHHFNGSPSLPAMHFSQPSPSAISLGTDRHLEAPMSYEQLVAANTNLRTRVSELEVINMVYSDNENTLRTERDRAFKERDELKRKFDELEKRFQEISNDEPEQPLKRPRLSNEPQE</sequence>
<dbReference type="GO" id="GO:0008270">
    <property type="term" value="F:zinc ion binding"/>
    <property type="evidence" value="ECO:0007669"/>
    <property type="project" value="UniProtKB-KW"/>
</dbReference>
<dbReference type="PANTHER" id="PTHR10071:SF338">
    <property type="entry name" value="GATA-TYPE DOMAIN-CONTAINING PROTEIN"/>
    <property type="match status" value="1"/>
</dbReference>
<feature type="domain" description="GATA-type" evidence="10">
    <location>
        <begin position="19"/>
        <end position="66"/>
    </location>
</feature>
<keyword evidence="4" id="KW-0862">Zinc</keyword>
<dbReference type="GO" id="GO:0005634">
    <property type="term" value="C:nucleus"/>
    <property type="evidence" value="ECO:0007669"/>
    <property type="project" value="UniProtKB-SubCell"/>
</dbReference>
<dbReference type="SUPFAM" id="SSF57716">
    <property type="entry name" value="Glucocorticoid receptor-like (DNA-binding domain)"/>
    <property type="match status" value="1"/>
</dbReference>
<dbReference type="InterPro" id="IPR013088">
    <property type="entry name" value="Znf_NHR/GATA"/>
</dbReference>
<proteinExistence type="predicted"/>
<evidence type="ECO:0000256" key="7">
    <source>
        <dbReference type="ARBA" id="ARBA00023242"/>
    </source>
</evidence>
<dbReference type="PROSITE" id="PS00344">
    <property type="entry name" value="GATA_ZN_FINGER_1"/>
    <property type="match status" value="1"/>
</dbReference>
<dbReference type="Gene3D" id="3.30.50.10">
    <property type="entry name" value="Erythroid Transcription Factor GATA-1, subunit A"/>
    <property type="match status" value="1"/>
</dbReference>
<evidence type="ECO:0000256" key="9">
    <source>
        <dbReference type="SAM" id="MobiDB-lite"/>
    </source>
</evidence>
<dbReference type="InterPro" id="IPR000679">
    <property type="entry name" value="Znf_GATA"/>
</dbReference>
<evidence type="ECO:0000256" key="6">
    <source>
        <dbReference type="ARBA" id="ARBA00023163"/>
    </source>
</evidence>
<evidence type="ECO:0000256" key="2">
    <source>
        <dbReference type="ARBA" id="ARBA00022723"/>
    </source>
</evidence>
<dbReference type="Pfam" id="PF00320">
    <property type="entry name" value="GATA"/>
    <property type="match status" value="1"/>
</dbReference>
<accession>A0AAV9MZ42</accession>
<evidence type="ECO:0000259" key="10">
    <source>
        <dbReference type="PROSITE" id="PS50114"/>
    </source>
</evidence>
<feature type="compositionally biased region" description="Polar residues" evidence="9">
    <location>
        <begin position="107"/>
        <end position="125"/>
    </location>
</feature>